<dbReference type="InterPro" id="IPR004300">
    <property type="entry name" value="Glyco_hydro_57_N"/>
</dbReference>
<gene>
    <name evidence="8" type="ORF">EW093_03230</name>
</gene>
<evidence type="ECO:0000256" key="4">
    <source>
        <dbReference type="PIRSR" id="PIRSR640042-2"/>
    </source>
</evidence>
<feature type="active site" description="Nucleophile" evidence="3">
    <location>
        <position position="195"/>
    </location>
</feature>
<evidence type="ECO:0000313" key="9">
    <source>
        <dbReference type="Proteomes" id="UP000323824"/>
    </source>
</evidence>
<dbReference type="KEGG" id="sper:EW093_03230"/>
<feature type="binding site" evidence="4">
    <location>
        <position position="264"/>
    </location>
    <ligand>
        <name>substrate</name>
    </ligand>
</feature>
<dbReference type="AlphaFoldDB" id="A0A5C1QC10"/>
<sequence>MRSFENSQGLLSLVLHAHLPFVRHPEYEKFLEEKWLFEAISETYLPLLRTFRNLESKGIDFKLTISFSPTLTEMLVDPFLQERYLDHLSSLIELAEKEIIRTRSNPAEHKMAIMYQKLFTENYNDFVNLYNKDITIGFKHYFNKGNLLLITSAATHAFLPNFSEYPEVIRAQIVTAVDSFRRVFAERPSGIWLPECGYFPGLEEILKESGLKFYISSAHGVMYSDTTPDKGVFAPVSCPNGVSVFPREKESCRDIWSPIDGYPGDVVYREFYRDIGFDLPIDYIRPYIQDDDIRVNTGFKYYAITGSETKQLYNPAKAEIKIEEHVDNFLYNREKMVNRVRKVFDDRPALFTCPYDAELFGHWWFEGPQFIEKLLVSISESDIFDYCTPLEYLKSYPENQTVEPVYSSWGEQGYSQVWLDGSNDWIYRHLFKVIEKMVELTQRYPDATGLKRRALNQAAREVLLAQASDWPLILKTGTTVPYATKRVKTHILNFHKIYDSLCENVVKTEWLTKLEKKNNLFKDINYLVFQKI</sequence>
<dbReference type="EMBL" id="CP035807">
    <property type="protein sequence ID" value="QEN03752.1"/>
    <property type="molecule type" value="Genomic_DNA"/>
</dbReference>
<keyword evidence="9" id="KW-1185">Reference proteome</keyword>
<feature type="binding site" evidence="4">
    <location>
        <position position="247"/>
    </location>
    <ligand>
        <name>substrate</name>
    </ligand>
</feature>
<dbReference type="Pfam" id="PF09210">
    <property type="entry name" value="BE_C"/>
    <property type="match status" value="1"/>
</dbReference>
<dbReference type="Gene3D" id="1.20.1430.10">
    <property type="entry name" value="Families 57/38 glycoside transferase, middle domain"/>
    <property type="match status" value="1"/>
</dbReference>
<dbReference type="PANTHER" id="PTHR41695">
    <property type="entry name" value="1,4-ALPHA-GLUCAN BRANCHING ENZYME RV3031-RELATED"/>
    <property type="match status" value="1"/>
</dbReference>
<feature type="active site" description="Proton donor" evidence="3">
    <location>
        <position position="356"/>
    </location>
</feature>
<dbReference type="InterPro" id="IPR040042">
    <property type="entry name" value="Branching_enz_MT3115-like"/>
</dbReference>
<evidence type="ECO:0000256" key="5">
    <source>
        <dbReference type="RuleBase" id="RU361196"/>
    </source>
</evidence>
<dbReference type="Gene3D" id="3.20.110.10">
    <property type="entry name" value="Glycoside hydrolase 38, N terminal domain"/>
    <property type="match status" value="1"/>
</dbReference>
<protein>
    <submittedName>
        <fullName evidence="8">DUF1957 domain-containing protein</fullName>
    </submittedName>
</protein>
<dbReference type="InterPro" id="IPR028995">
    <property type="entry name" value="Glyco_hydro_57/38_cen_sf"/>
</dbReference>
<evidence type="ECO:0000256" key="1">
    <source>
        <dbReference type="ARBA" id="ARBA00006821"/>
    </source>
</evidence>
<dbReference type="PANTHER" id="PTHR41695:SF1">
    <property type="entry name" value="1,4-ALPHA-GLUCAN BRANCHING ENZYME TK1436"/>
    <property type="match status" value="1"/>
</dbReference>
<dbReference type="GO" id="GO:0005576">
    <property type="term" value="C:extracellular region"/>
    <property type="evidence" value="ECO:0007669"/>
    <property type="project" value="TreeGrafter"/>
</dbReference>
<feature type="binding site" evidence="4">
    <location>
        <position position="469"/>
    </location>
    <ligand>
        <name>substrate</name>
    </ligand>
</feature>
<dbReference type="InterPro" id="IPR011330">
    <property type="entry name" value="Glyco_hydro/deAcase_b/a-brl"/>
</dbReference>
<dbReference type="GO" id="GO:0003844">
    <property type="term" value="F:1,4-alpha-glucan branching enzyme activity"/>
    <property type="evidence" value="ECO:0007669"/>
    <property type="project" value="InterPro"/>
</dbReference>
<proteinExistence type="inferred from homology"/>
<dbReference type="GO" id="GO:0030979">
    <property type="term" value="P:alpha-glucan biosynthetic process"/>
    <property type="evidence" value="ECO:0007669"/>
    <property type="project" value="InterPro"/>
</dbReference>
<feature type="binding site" evidence="4">
    <location>
        <position position="409"/>
    </location>
    <ligand>
        <name>substrate</name>
    </ligand>
</feature>
<dbReference type="InterPro" id="IPR027291">
    <property type="entry name" value="Glyco_hydro_38_N_sf"/>
</dbReference>
<reference evidence="8 9" key="2">
    <citation type="submission" date="2019-09" db="EMBL/GenBank/DDBJ databases">
        <title>Complete Genome Sequence and Methylome Analysis of free living Spirochaetas.</title>
        <authorList>
            <person name="Leshcheva N."/>
            <person name="Mikheeva N."/>
        </authorList>
    </citation>
    <scope>NUCLEOTIDE SEQUENCE [LARGE SCALE GENOMIC DNA]</scope>
    <source>
        <strain evidence="8 9">P</strain>
    </source>
</reference>
<dbReference type="SUPFAM" id="SSF88688">
    <property type="entry name" value="Families 57/38 glycoside transferase middle domain"/>
    <property type="match status" value="1"/>
</dbReference>
<accession>A0A5C1QC10</accession>
<dbReference type="Pfam" id="PF03065">
    <property type="entry name" value="Glyco_hydro_57"/>
    <property type="match status" value="1"/>
</dbReference>
<dbReference type="InterPro" id="IPR015293">
    <property type="entry name" value="BE_C"/>
</dbReference>
<dbReference type="CDD" id="cd10792">
    <property type="entry name" value="GH57N_AmyC_like"/>
    <property type="match status" value="1"/>
</dbReference>
<dbReference type="Proteomes" id="UP000323824">
    <property type="component" value="Chromosome"/>
</dbReference>
<evidence type="ECO:0000259" key="7">
    <source>
        <dbReference type="Pfam" id="PF09210"/>
    </source>
</evidence>
<dbReference type="SUPFAM" id="SSF88713">
    <property type="entry name" value="Glycoside hydrolase/deacetylase"/>
    <property type="match status" value="1"/>
</dbReference>
<evidence type="ECO:0000259" key="6">
    <source>
        <dbReference type="Pfam" id="PF03065"/>
    </source>
</evidence>
<evidence type="ECO:0000256" key="2">
    <source>
        <dbReference type="ARBA" id="ARBA00023277"/>
    </source>
</evidence>
<evidence type="ECO:0000256" key="3">
    <source>
        <dbReference type="PIRSR" id="PIRSR640042-1"/>
    </source>
</evidence>
<keyword evidence="2 5" id="KW-0119">Carbohydrate metabolism</keyword>
<feature type="domain" description="Glycoside hydrolase family 57 N-terminal" evidence="6">
    <location>
        <begin position="13"/>
        <end position="401"/>
    </location>
</feature>
<reference evidence="8 9" key="1">
    <citation type="submission" date="2019-02" db="EMBL/GenBank/DDBJ databases">
        <authorList>
            <person name="Fomenkov A."/>
            <person name="Dubinina G."/>
            <person name="Grabovich M."/>
            <person name="Vincze T."/>
            <person name="Roberts R.J."/>
        </authorList>
    </citation>
    <scope>NUCLEOTIDE SEQUENCE [LARGE SCALE GENOMIC DNA]</scope>
    <source>
        <strain evidence="8 9">P</strain>
    </source>
</reference>
<evidence type="ECO:0000313" key="8">
    <source>
        <dbReference type="EMBL" id="QEN03752.1"/>
    </source>
</evidence>
<dbReference type="RefSeq" id="WP_149567010.1">
    <property type="nucleotide sequence ID" value="NZ_CP035807.1"/>
</dbReference>
<organism evidence="8 9">
    <name type="scientific">Thiospirochaeta perfilievii</name>
    <dbReference type="NCBI Taxonomy" id="252967"/>
    <lineage>
        <taxon>Bacteria</taxon>
        <taxon>Pseudomonadati</taxon>
        <taxon>Spirochaetota</taxon>
        <taxon>Spirochaetia</taxon>
        <taxon>Spirochaetales</taxon>
        <taxon>Spirochaetaceae</taxon>
        <taxon>Thiospirochaeta</taxon>
    </lineage>
</organism>
<dbReference type="InterPro" id="IPR037090">
    <property type="entry name" value="57_glycoside_trans_central"/>
</dbReference>
<comment type="similarity">
    <text evidence="1 5">Belongs to the glycosyl hydrolase 57 family.</text>
</comment>
<feature type="domain" description="1,4-alpha-glucan branching enzyme C-terminal" evidence="7">
    <location>
        <begin position="429"/>
        <end position="529"/>
    </location>
</feature>
<name>A0A5C1QC10_9SPIO</name>
<dbReference type="OrthoDB" id="9803279at2"/>